<dbReference type="GO" id="GO:0031177">
    <property type="term" value="F:phosphopantetheine binding"/>
    <property type="evidence" value="ECO:0007669"/>
    <property type="project" value="InterPro"/>
</dbReference>
<dbReference type="GO" id="GO:0044550">
    <property type="term" value="P:secondary metabolite biosynthetic process"/>
    <property type="evidence" value="ECO:0007669"/>
    <property type="project" value="UniProtKB-ARBA"/>
</dbReference>
<protein>
    <submittedName>
        <fullName evidence="9">Putative polyketide synthase protein</fullName>
    </submittedName>
</protein>
<dbReference type="eggNOG" id="KOG1202">
    <property type="taxonomic scope" value="Eukaryota"/>
</dbReference>
<dbReference type="Pfam" id="PF08240">
    <property type="entry name" value="ADH_N"/>
    <property type="match status" value="1"/>
</dbReference>
<dbReference type="PANTHER" id="PTHR45681">
    <property type="entry name" value="POLYKETIDE SYNTHASE 44-RELATED"/>
    <property type="match status" value="1"/>
</dbReference>
<dbReference type="STRING" id="1287681.M7SLU1"/>
<dbReference type="SMART" id="SM00822">
    <property type="entry name" value="PKS_KR"/>
    <property type="match status" value="1"/>
</dbReference>
<name>M7SLU1_EUTLA</name>
<dbReference type="GO" id="GO:0016491">
    <property type="term" value="F:oxidoreductase activity"/>
    <property type="evidence" value="ECO:0007669"/>
    <property type="project" value="UniProtKB-KW"/>
</dbReference>
<dbReference type="Proteomes" id="UP000012174">
    <property type="component" value="Unassembled WGS sequence"/>
</dbReference>
<dbReference type="InterPro" id="IPR013217">
    <property type="entry name" value="Methyltransf_12"/>
</dbReference>
<organism evidence="9 10">
    <name type="scientific">Eutypa lata (strain UCR-EL1)</name>
    <name type="common">Grapevine dieback disease fungus</name>
    <name type="synonym">Eutypa armeniacae</name>
    <dbReference type="NCBI Taxonomy" id="1287681"/>
    <lineage>
        <taxon>Eukaryota</taxon>
        <taxon>Fungi</taxon>
        <taxon>Dikarya</taxon>
        <taxon>Ascomycota</taxon>
        <taxon>Pezizomycotina</taxon>
        <taxon>Sordariomycetes</taxon>
        <taxon>Xylariomycetidae</taxon>
        <taxon>Xylariales</taxon>
        <taxon>Diatrypaceae</taxon>
        <taxon>Eutypa</taxon>
    </lineage>
</organism>
<dbReference type="InterPro" id="IPR020843">
    <property type="entry name" value="ER"/>
</dbReference>
<dbReference type="Pfam" id="PF13602">
    <property type="entry name" value="ADH_zinc_N_2"/>
    <property type="match status" value="1"/>
</dbReference>
<dbReference type="InterPro" id="IPR020806">
    <property type="entry name" value="PKS_PP-bd"/>
</dbReference>
<keyword evidence="7" id="KW-0012">Acyltransferase</keyword>
<sequence length="1256" mass="137825">MRKVACHAIRALSDVDLDSPNFPSYLSRFAASLKQYEGQENESISSWGEIQALLEECEAVNPIYRLFTEFGRNLRSTLRGGTDTLELLYASDAAETFYGSVFNDLCDARFEAFLDLASHQNPGLRIVEVGAGTGGLTRNVLGALRAFEQRAGSSRFAEYTYTDVSPVFFEAAQAKFTEFTNRLVFKKLDLERDPREEGFELGAYDIVIAGSVLHATARLALTMANVRALLRPGGYLVNVEITAPDSAWANVGFGSLPGWWLSTEPWRQHGPLVTEQTWQALAQEAGFSGIDLCLRINGDVSLMVSTAVEQGNKNSVALDSYAGQFQYQLILLVDPGKGAQLTLASHISKQWRNVQIVHFDRVHECTWADTGIVLSLLEVGIPRLAKLGEHDFGALKLLMQRTQKMLWVTAPSIDDGAETEALPQYGLAEGLMRVIRSEEPTKHIVTLAVESFGSRDLEVVWAQKNCAGYVMQVIKSCFEDTPSSPELEFVVREGHLTIGRLVYRKDLDEDRRARIQPQMRDEPWMSGPALTLEVGVPGMLDTLRFVDDAQYAQKDLRSGEVEIETKAWPISFRDVFIALGRLGQEELGFECAGIVTRVGSAVKFRPGDRVCMVRPGCMRTYLRAPASAVFKIPDSLPFHDAVAAVNPGMTAYHALINIARLQEGEKVLIHSAAGSTGQMAIWIAKRVGAEIFATVGFDKKKQLLVDTFEVSPDHIFYSRNTSFAQGIMRITNGCGVDVVLNSLSGDKLEASWECIAPYGRFVEIGKMDIGANASLPMAHFAKNVSFCAIDLHHIAQTNVRLTGQLVQAVMDLIALGEAACPTPLHVYPATQVEKAFRYMQSGRNTGRIIIDISHDYIVPKFVVMRSIWRFDPNASYLVAGGLGGLGRAIIRWMASKGAKTLIIPSRSGISSQAASKVVSQLQEMGVKIVAPRCDVGSEIGLARLLQDYASGGMPPIKGCINAAMVLQDAVFEGMTYAQWKGTIISKVNSSWNLHQQLPRHMDFFILLSSLSGIYGSLAQANYAAGCTFQDALTRYRTAIGMGKTSVSLDLGWMRDAGIVSEREDYRRNRSNARDMNYVDVADLITLLDVYCDPALPPPRGCSRQSSQLLVGAVTPVDIHEQGRPLAPFESRPLFAGFAVTATTARRKTAAAQQPQENKEHPTVLFQKAESAEARTSIVVAALVNKLARALGVDADNINVQRPLSDYGVDSLMAVELRNWVRCDFRAAVAVFEIMDGGAPITAIGALVTERTEEKLS</sequence>
<keyword evidence="1" id="KW-0596">Phosphopantetheine</keyword>
<dbReference type="Gene3D" id="1.10.1200.10">
    <property type="entry name" value="ACP-like"/>
    <property type="match status" value="1"/>
</dbReference>
<evidence type="ECO:0000256" key="2">
    <source>
        <dbReference type="ARBA" id="ARBA00022553"/>
    </source>
</evidence>
<dbReference type="Gene3D" id="3.90.180.10">
    <property type="entry name" value="Medium-chain alcohol dehydrogenases, catalytic domain"/>
    <property type="match status" value="1"/>
</dbReference>
<keyword evidence="4" id="KW-0521">NADP</keyword>
<evidence type="ECO:0000256" key="1">
    <source>
        <dbReference type="ARBA" id="ARBA00022450"/>
    </source>
</evidence>
<dbReference type="SUPFAM" id="SSF51735">
    <property type="entry name" value="NAD(P)-binding Rossmann-fold domains"/>
    <property type="match status" value="2"/>
</dbReference>
<evidence type="ECO:0000259" key="8">
    <source>
        <dbReference type="PROSITE" id="PS50075"/>
    </source>
</evidence>
<evidence type="ECO:0000256" key="4">
    <source>
        <dbReference type="ARBA" id="ARBA00022857"/>
    </source>
</evidence>
<dbReference type="InterPro" id="IPR013154">
    <property type="entry name" value="ADH-like_N"/>
</dbReference>
<keyword evidence="10" id="KW-1185">Reference proteome</keyword>
<dbReference type="Pfam" id="PF08659">
    <property type="entry name" value="KR"/>
    <property type="match status" value="1"/>
</dbReference>
<dbReference type="InterPro" id="IPR036291">
    <property type="entry name" value="NAD(P)-bd_dom_sf"/>
</dbReference>
<keyword evidence="2" id="KW-0597">Phosphoprotein</keyword>
<evidence type="ECO:0000256" key="5">
    <source>
        <dbReference type="ARBA" id="ARBA00023002"/>
    </source>
</evidence>
<dbReference type="InterPro" id="IPR036736">
    <property type="entry name" value="ACP-like_sf"/>
</dbReference>
<evidence type="ECO:0000256" key="3">
    <source>
        <dbReference type="ARBA" id="ARBA00022679"/>
    </source>
</evidence>
<reference evidence="10" key="1">
    <citation type="journal article" date="2013" name="Genome Announc.">
        <title>Draft genome sequence of the grapevine dieback fungus Eutypa lata UCR-EL1.</title>
        <authorList>
            <person name="Blanco-Ulate B."/>
            <person name="Rolshausen P.E."/>
            <person name="Cantu D."/>
        </authorList>
    </citation>
    <scope>NUCLEOTIDE SEQUENCE [LARGE SCALE GENOMIC DNA]</scope>
    <source>
        <strain evidence="10">UCR-EL1</strain>
    </source>
</reference>
<dbReference type="HOGENOM" id="CLU_000022_31_8_1"/>
<dbReference type="SMART" id="SM00823">
    <property type="entry name" value="PKS_PP"/>
    <property type="match status" value="1"/>
</dbReference>
<dbReference type="PROSITE" id="PS50075">
    <property type="entry name" value="CARRIER"/>
    <property type="match status" value="1"/>
</dbReference>
<dbReference type="Pfam" id="PF08242">
    <property type="entry name" value="Methyltransf_12"/>
    <property type="match status" value="1"/>
</dbReference>
<evidence type="ECO:0000313" key="9">
    <source>
        <dbReference type="EMBL" id="EMR65132.1"/>
    </source>
</evidence>
<dbReference type="SUPFAM" id="SSF47336">
    <property type="entry name" value="ACP-like"/>
    <property type="match status" value="1"/>
</dbReference>
<evidence type="ECO:0000313" key="10">
    <source>
        <dbReference type="Proteomes" id="UP000012174"/>
    </source>
</evidence>
<accession>M7SLU1</accession>
<dbReference type="FunFam" id="3.40.50.720:FF:000209">
    <property type="entry name" value="Polyketide synthase Pks12"/>
    <property type="match status" value="1"/>
</dbReference>
<dbReference type="InterPro" id="IPR009081">
    <property type="entry name" value="PP-bd_ACP"/>
</dbReference>
<dbReference type="CDD" id="cd05195">
    <property type="entry name" value="enoyl_red"/>
    <property type="match status" value="1"/>
</dbReference>
<dbReference type="SUPFAM" id="SSF53335">
    <property type="entry name" value="S-adenosyl-L-methionine-dependent methyltransferases"/>
    <property type="match status" value="1"/>
</dbReference>
<dbReference type="InterPro" id="IPR050444">
    <property type="entry name" value="Polyketide_Synthase"/>
</dbReference>
<dbReference type="SMART" id="SM00829">
    <property type="entry name" value="PKS_ER"/>
    <property type="match status" value="1"/>
</dbReference>
<proteinExistence type="predicted"/>
<dbReference type="Pfam" id="PF23297">
    <property type="entry name" value="ACP_SdgA_C"/>
    <property type="match status" value="1"/>
</dbReference>
<dbReference type="InterPro" id="IPR006162">
    <property type="entry name" value="Ppantetheine_attach_site"/>
</dbReference>
<dbReference type="PANTHER" id="PTHR45681:SF6">
    <property type="entry name" value="POLYKETIDE SYNTHASE 37"/>
    <property type="match status" value="1"/>
</dbReference>
<dbReference type="GO" id="GO:1901336">
    <property type="term" value="P:lactone biosynthetic process"/>
    <property type="evidence" value="ECO:0007669"/>
    <property type="project" value="UniProtKB-ARBA"/>
</dbReference>
<dbReference type="GO" id="GO:0016746">
    <property type="term" value="F:acyltransferase activity"/>
    <property type="evidence" value="ECO:0007669"/>
    <property type="project" value="UniProtKB-KW"/>
</dbReference>
<dbReference type="InterPro" id="IPR013968">
    <property type="entry name" value="PKS_KR"/>
</dbReference>
<keyword evidence="5" id="KW-0560">Oxidoreductase</keyword>
<dbReference type="Gene3D" id="3.40.50.720">
    <property type="entry name" value="NAD(P)-binding Rossmann-like Domain"/>
    <property type="match status" value="1"/>
</dbReference>
<dbReference type="CDD" id="cd02440">
    <property type="entry name" value="AdoMet_MTases"/>
    <property type="match status" value="1"/>
</dbReference>
<dbReference type="AlphaFoldDB" id="M7SLU1"/>
<dbReference type="PROSITE" id="PS00012">
    <property type="entry name" value="PHOSPHOPANTETHEINE"/>
    <property type="match status" value="1"/>
</dbReference>
<dbReference type="EMBL" id="KB706935">
    <property type="protein sequence ID" value="EMR65132.1"/>
    <property type="molecule type" value="Genomic_DNA"/>
</dbReference>
<dbReference type="InterPro" id="IPR029063">
    <property type="entry name" value="SAM-dependent_MTases_sf"/>
</dbReference>
<dbReference type="SUPFAM" id="SSF50129">
    <property type="entry name" value="GroES-like"/>
    <property type="match status" value="1"/>
</dbReference>
<dbReference type="InterPro" id="IPR011032">
    <property type="entry name" value="GroES-like_sf"/>
</dbReference>
<evidence type="ECO:0000256" key="6">
    <source>
        <dbReference type="ARBA" id="ARBA00023268"/>
    </source>
</evidence>
<dbReference type="Gene3D" id="3.40.50.150">
    <property type="entry name" value="Vaccinia Virus protein VP39"/>
    <property type="match status" value="1"/>
</dbReference>
<gene>
    <name evidence="9" type="ORF">UCREL1_7897</name>
</gene>
<keyword evidence="3" id="KW-0808">Transferase</keyword>
<keyword evidence="6" id="KW-0511">Multifunctional enzyme</keyword>
<dbReference type="InterPro" id="IPR057326">
    <property type="entry name" value="KR_dom"/>
</dbReference>
<evidence type="ECO:0000256" key="7">
    <source>
        <dbReference type="ARBA" id="ARBA00023315"/>
    </source>
</evidence>
<feature type="domain" description="Carrier" evidence="8">
    <location>
        <begin position="1173"/>
        <end position="1251"/>
    </location>
</feature>
<dbReference type="KEGG" id="ela:UCREL1_7897"/>
<dbReference type="OrthoDB" id="329835at2759"/>